<dbReference type="EMBL" id="CM017883">
    <property type="protein sequence ID" value="KAG1365652.1"/>
    <property type="molecule type" value="Genomic_DNA"/>
</dbReference>
<organism evidence="1 2">
    <name type="scientific">Cocos nucifera</name>
    <name type="common">Coconut palm</name>
    <dbReference type="NCBI Taxonomy" id="13894"/>
    <lineage>
        <taxon>Eukaryota</taxon>
        <taxon>Viridiplantae</taxon>
        <taxon>Streptophyta</taxon>
        <taxon>Embryophyta</taxon>
        <taxon>Tracheophyta</taxon>
        <taxon>Spermatophyta</taxon>
        <taxon>Magnoliopsida</taxon>
        <taxon>Liliopsida</taxon>
        <taxon>Arecaceae</taxon>
        <taxon>Arecoideae</taxon>
        <taxon>Cocoseae</taxon>
        <taxon>Attaleinae</taxon>
        <taxon>Cocos</taxon>
    </lineage>
</organism>
<keyword evidence="2" id="KW-1185">Reference proteome</keyword>
<comment type="caution">
    <text evidence="1">The sequence shown here is derived from an EMBL/GenBank/DDBJ whole genome shotgun (WGS) entry which is preliminary data.</text>
</comment>
<evidence type="ECO:0000313" key="1">
    <source>
        <dbReference type="EMBL" id="KAG1365652.1"/>
    </source>
</evidence>
<dbReference type="AlphaFoldDB" id="A0A8K0ITD8"/>
<accession>A0A8K0ITD8</accession>
<sequence>MNACDGSSSDAFTYNTYIYIERAGCKPDIETFNTIRAGHAEAGEMGRGRDMMSAILKKGFQWNLDNFD</sequence>
<gene>
    <name evidence="1" type="ORF">COCNU_12G006520</name>
</gene>
<evidence type="ECO:0000313" key="2">
    <source>
        <dbReference type="Proteomes" id="UP000797356"/>
    </source>
</evidence>
<dbReference type="Gene3D" id="1.25.40.10">
    <property type="entry name" value="Tetratricopeptide repeat domain"/>
    <property type="match status" value="1"/>
</dbReference>
<reference evidence="1" key="2">
    <citation type="submission" date="2019-07" db="EMBL/GenBank/DDBJ databases">
        <authorList>
            <person name="Yang Y."/>
            <person name="Bocs S."/>
            <person name="Baudouin L."/>
        </authorList>
    </citation>
    <scope>NUCLEOTIDE SEQUENCE</scope>
    <source>
        <tissue evidence="1">Spear leaf of Hainan Tall coconut</tissue>
    </source>
</reference>
<reference evidence="1" key="1">
    <citation type="journal article" date="2017" name="Gigascience">
        <title>The genome draft of coconut (Cocos nucifera).</title>
        <authorList>
            <person name="Xiao Y."/>
            <person name="Xu P."/>
            <person name="Fan H."/>
            <person name="Baudouin L."/>
            <person name="Xia W."/>
            <person name="Bocs S."/>
            <person name="Xu J."/>
            <person name="Li Q."/>
            <person name="Guo A."/>
            <person name="Zhou L."/>
            <person name="Li J."/>
            <person name="Wu Y."/>
            <person name="Ma Z."/>
            <person name="Armero A."/>
            <person name="Issali A.E."/>
            <person name="Liu N."/>
            <person name="Peng M."/>
            <person name="Yang Y."/>
        </authorList>
    </citation>
    <scope>NUCLEOTIDE SEQUENCE</scope>
    <source>
        <tissue evidence="1">Spear leaf of Hainan Tall coconut</tissue>
    </source>
</reference>
<proteinExistence type="predicted"/>
<dbReference type="Proteomes" id="UP000797356">
    <property type="component" value="Chromosome 12"/>
</dbReference>
<dbReference type="InterPro" id="IPR011990">
    <property type="entry name" value="TPR-like_helical_dom_sf"/>
</dbReference>
<protein>
    <submittedName>
        <fullName evidence="1">Putative pentatricopeptide repeat-containing protein, mitochondrial</fullName>
    </submittedName>
</protein>
<name>A0A8K0ITD8_COCNU</name>